<dbReference type="Proteomes" id="UP000276133">
    <property type="component" value="Unassembled WGS sequence"/>
</dbReference>
<evidence type="ECO:0000313" key="1">
    <source>
        <dbReference type="EMBL" id="RNA43289.1"/>
    </source>
</evidence>
<evidence type="ECO:0000313" key="2">
    <source>
        <dbReference type="Proteomes" id="UP000276133"/>
    </source>
</evidence>
<dbReference type="AlphaFoldDB" id="A0A3M7T5V2"/>
<reference evidence="1 2" key="1">
    <citation type="journal article" date="2018" name="Sci. Rep.">
        <title>Genomic signatures of local adaptation to the degree of environmental predictability in rotifers.</title>
        <authorList>
            <person name="Franch-Gras L."/>
            <person name="Hahn C."/>
            <person name="Garcia-Roger E.M."/>
            <person name="Carmona M.J."/>
            <person name="Serra M."/>
            <person name="Gomez A."/>
        </authorList>
    </citation>
    <scope>NUCLEOTIDE SEQUENCE [LARGE SCALE GENOMIC DNA]</scope>
    <source>
        <strain evidence="1">HYR1</strain>
    </source>
</reference>
<dbReference type="EMBL" id="REGN01000241">
    <property type="protein sequence ID" value="RNA43289.1"/>
    <property type="molecule type" value="Genomic_DNA"/>
</dbReference>
<keyword evidence="2" id="KW-1185">Reference proteome</keyword>
<organism evidence="1 2">
    <name type="scientific">Brachionus plicatilis</name>
    <name type="common">Marine rotifer</name>
    <name type="synonym">Brachionus muelleri</name>
    <dbReference type="NCBI Taxonomy" id="10195"/>
    <lineage>
        <taxon>Eukaryota</taxon>
        <taxon>Metazoa</taxon>
        <taxon>Spiralia</taxon>
        <taxon>Gnathifera</taxon>
        <taxon>Rotifera</taxon>
        <taxon>Eurotatoria</taxon>
        <taxon>Monogononta</taxon>
        <taxon>Pseudotrocha</taxon>
        <taxon>Ploima</taxon>
        <taxon>Brachionidae</taxon>
        <taxon>Brachionus</taxon>
    </lineage>
</organism>
<proteinExistence type="predicted"/>
<sequence length="108" mass="12706">MRSLGEFLAVFNCGLTCDFKEILVRSMNTERLESLKKNKIEIHCKIFCNPTKYPELKGFNSSVGEKHCEVLFKKFKKNLERDRAWSRLQKILNMNTEEEIYAKIATKL</sequence>
<gene>
    <name evidence="1" type="ORF">BpHYR1_008222</name>
</gene>
<protein>
    <submittedName>
        <fullName evidence="1">Uncharacterized protein</fullName>
    </submittedName>
</protein>
<accession>A0A3M7T5V2</accession>
<name>A0A3M7T5V2_BRAPC</name>
<comment type="caution">
    <text evidence="1">The sequence shown here is derived from an EMBL/GenBank/DDBJ whole genome shotgun (WGS) entry which is preliminary data.</text>
</comment>